<gene>
    <name evidence="1" type="ORF">J5O05_19345</name>
</gene>
<dbReference type="InterPro" id="IPR014710">
    <property type="entry name" value="RmlC-like_jellyroll"/>
</dbReference>
<protein>
    <submittedName>
        <fullName evidence="1">Uncharacterized protein</fullName>
    </submittedName>
</protein>
<dbReference type="Gene3D" id="2.60.120.10">
    <property type="entry name" value="Jelly Rolls"/>
    <property type="match status" value="1"/>
</dbReference>
<dbReference type="Proteomes" id="UP000664904">
    <property type="component" value="Plasmid unnamed5"/>
</dbReference>
<reference evidence="1" key="1">
    <citation type="submission" date="2021-03" db="EMBL/GenBank/DDBJ databases">
        <title>Complete Genome of Pseudoalteromonas xiamenensis STKMTI.2, a new potential marine bacterium producing anti-Vibrio compounds.</title>
        <authorList>
            <person name="Handayani D.P."/>
            <person name="Isnansetyo A."/>
            <person name="Istiqomah I."/>
            <person name="Jumina J."/>
        </authorList>
    </citation>
    <scope>NUCLEOTIDE SEQUENCE</scope>
    <source>
        <strain evidence="1">STKMTI.2</strain>
        <plasmid evidence="1">unnamed5</plasmid>
    </source>
</reference>
<keyword evidence="2" id="KW-1185">Reference proteome</keyword>
<proteinExistence type="predicted"/>
<keyword evidence="1" id="KW-0614">Plasmid</keyword>
<dbReference type="SUPFAM" id="SSF51182">
    <property type="entry name" value="RmlC-like cupins"/>
    <property type="match status" value="1"/>
</dbReference>
<dbReference type="InterPro" id="IPR011051">
    <property type="entry name" value="RmlC_Cupin_sf"/>
</dbReference>
<accession>A0A975DKP7</accession>
<organism evidence="1 2">
    <name type="scientific">Pseudoalteromonas xiamenensis</name>
    <dbReference type="NCBI Taxonomy" id="882626"/>
    <lineage>
        <taxon>Bacteria</taxon>
        <taxon>Pseudomonadati</taxon>
        <taxon>Pseudomonadota</taxon>
        <taxon>Gammaproteobacteria</taxon>
        <taxon>Alteromonadales</taxon>
        <taxon>Pseudoalteromonadaceae</taxon>
        <taxon>Pseudoalteromonas</taxon>
    </lineage>
</organism>
<evidence type="ECO:0000313" key="1">
    <source>
        <dbReference type="EMBL" id="QTH73621.1"/>
    </source>
</evidence>
<sequence length="177" mass="20139">MITYTFSNFVNALCQCWTGLNTQTIDDVRGLLMSTASNGGEMSWVRQLKTQQFTVQELYHDQKQGFILLAHSEAKNTYRPPHNHGSGWVFYTVLVGEMEMKTYKQVTSSSGESYLVSRGTDTLKTGDCRVFLPGDIHDTRCTSDNLILLRLTSCDFKKELTEGRLIRFTTDDTSIER</sequence>
<dbReference type="AlphaFoldDB" id="A0A975DKP7"/>
<name>A0A975DKP7_9GAMM</name>
<geneLocation type="plasmid" evidence="1 2">
    <name>unnamed5</name>
</geneLocation>
<dbReference type="RefSeq" id="WP_208845246.1">
    <property type="nucleotide sequence ID" value="NZ_CP072135.1"/>
</dbReference>
<dbReference type="EMBL" id="CP072135">
    <property type="protein sequence ID" value="QTH73621.1"/>
    <property type="molecule type" value="Genomic_DNA"/>
</dbReference>
<dbReference type="KEGG" id="pxi:J5O05_19345"/>
<evidence type="ECO:0000313" key="2">
    <source>
        <dbReference type="Proteomes" id="UP000664904"/>
    </source>
</evidence>